<gene>
    <name evidence="1" type="ORF">SAMN06265340_102112</name>
</gene>
<protein>
    <submittedName>
        <fullName evidence="1">Cell division protein ZapA</fullName>
    </submittedName>
</protein>
<evidence type="ECO:0000313" key="2">
    <source>
        <dbReference type="Proteomes" id="UP000198405"/>
    </source>
</evidence>
<keyword evidence="1" id="KW-0131">Cell cycle</keyword>
<dbReference type="EMBL" id="FZOB01000002">
    <property type="protein sequence ID" value="SNR66094.1"/>
    <property type="molecule type" value="Genomic_DNA"/>
</dbReference>
<dbReference type="Pfam" id="PF05164">
    <property type="entry name" value="ZapA"/>
    <property type="match status" value="1"/>
</dbReference>
<dbReference type="InterPro" id="IPR007838">
    <property type="entry name" value="Cell_div_ZapA-like"/>
</dbReference>
<dbReference type="AlphaFoldDB" id="A0A238Y693"/>
<organism evidence="1 2">
    <name type="scientific">Desulfurobacterium atlanticum</name>
    <dbReference type="NCBI Taxonomy" id="240169"/>
    <lineage>
        <taxon>Bacteria</taxon>
        <taxon>Pseudomonadati</taxon>
        <taxon>Aquificota</taxon>
        <taxon>Aquificia</taxon>
        <taxon>Desulfurobacteriales</taxon>
        <taxon>Desulfurobacteriaceae</taxon>
        <taxon>Desulfurobacterium</taxon>
    </lineage>
</organism>
<name>A0A238Y693_9BACT</name>
<dbReference type="SUPFAM" id="SSF102829">
    <property type="entry name" value="Cell division protein ZapA-like"/>
    <property type="match status" value="1"/>
</dbReference>
<keyword evidence="1" id="KW-0132">Cell division</keyword>
<dbReference type="Proteomes" id="UP000198405">
    <property type="component" value="Unassembled WGS sequence"/>
</dbReference>
<sequence>MANLPNTVDIIVSGRRFTIRTDKDPEYVRHLGVRLEKMIERIRSANTKITYDKALVIACLYLLDENEMLREQIRDLGLEIQRLHEEGAKVLINSKKKIAP</sequence>
<dbReference type="RefSeq" id="WP_089322464.1">
    <property type="nucleotide sequence ID" value="NZ_FZOB01000002.1"/>
</dbReference>
<proteinExistence type="predicted"/>
<dbReference type="GO" id="GO:0051301">
    <property type="term" value="P:cell division"/>
    <property type="evidence" value="ECO:0007669"/>
    <property type="project" value="UniProtKB-KW"/>
</dbReference>
<evidence type="ECO:0000313" key="1">
    <source>
        <dbReference type="EMBL" id="SNR66094.1"/>
    </source>
</evidence>
<reference evidence="2" key="1">
    <citation type="submission" date="2017-06" db="EMBL/GenBank/DDBJ databases">
        <authorList>
            <person name="Varghese N."/>
            <person name="Submissions S."/>
        </authorList>
    </citation>
    <scope>NUCLEOTIDE SEQUENCE [LARGE SCALE GENOMIC DNA]</scope>
    <source>
        <strain evidence="2">DSM 15668</strain>
    </source>
</reference>
<dbReference type="InterPro" id="IPR036192">
    <property type="entry name" value="Cell_div_ZapA-like_sf"/>
</dbReference>
<accession>A0A238Y693</accession>
<dbReference type="OrthoDB" id="9808604at2"/>
<keyword evidence="2" id="KW-1185">Reference proteome</keyword>